<evidence type="ECO:0000259" key="1">
    <source>
        <dbReference type="Pfam" id="PF09851"/>
    </source>
</evidence>
<sequence>MLVEKLHKKLEQMLEENLKDETIHIKLAGIKGKEALICTDRRVLIIKTGYYTGGTGFNQFLYSKITSADVKVGFLGAYFELGLGGNQNRPLNLYTEASKLPNCVTLQDKKDAQKFRDACNFILEHIEKQSMVQPVVIQTSNTSTEKEDKKEDIIGTIERLAKLYEQNFLTEEEFKTKKADLLNRL</sequence>
<gene>
    <name evidence="3" type="ORF">NDK43_06865</name>
</gene>
<dbReference type="EMBL" id="JAMQCR010000001">
    <property type="protein sequence ID" value="MCM2532167.1"/>
    <property type="molecule type" value="Genomic_DNA"/>
</dbReference>
<dbReference type="InterPro" id="IPR018649">
    <property type="entry name" value="SHOCT"/>
</dbReference>
<dbReference type="Pfam" id="PF14470">
    <property type="entry name" value="bPH_3"/>
    <property type="match status" value="1"/>
</dbReference>
<proteinExistence type="predicted"/>
<feature type="domain" description="YokE-like PH" evidence="2">
    <location>
        <begin position="20"/>
        <end position="94"/>
    </location>
</feature>
<accession>A0ABT0W772</accession>
<dbReference type="Proteomes" id="UP001523262">
    <property type="component" value="Unassembled WGS sequence"/>
</dbReference>
<evidence type="ECO:0000259" key="2">
    <source>
        <dbReference type="Pfam" id="PF14470"/>
    </source>
</evidence>
<organism evidence="3 4">
    <name type="scientific">Neobacillus pocheonensis</name>
    <dbReference type="NCBI Taxonomy" id="363869"/>
    <lineage>
        <taxon>Bacteria</taxon>
        <taxon>Bacillati</taxon>
        <taxon>Bacillota</taxon>
        <taxon>Bacilli</taxon>
        <taxon>Bacillales</taxon>
        <taxon>Bacillaceae</taxon>
        <taxon>Neobacillus</taxon>
    </lineage>
</organism>
<feature type="domain" description="SHOCT" evidence="1">
    <location>
        <begin position="157"/>
        <end position="182"/>
    </location>
</feature>
<keyword evidence="4" id="KW-1185">Reference proteome</keyword>
<protein>
    <submittedName>
        <fullName evidence="3">PH domain-containing protein</fullName>
    </submittedName>
</protein>
<dbReference type="Pfam" id="PF09851">
    <property type="entry name" value="SHOCT"/>
    <property type="match status" value="1"/>
</dbReference>
<reference evidence="3 4" key="1">
    <citation type="submission" date="2022-06" db="EMBL/GenBank/DDBJ databases">
        <authorList>
            <person name="Jeon C.O."/>
        </authorList>
    </citation>
    <scope>NUCLEOTIDE SEQUENCE [LARGE SCALE GENOMIC DNA]</scope>
    <source>
        <strain evidence="3 4">KCTC 13943</strain>
    </source>
</reference>
<evidence type="ECO:0000313" key="4">
    <source>
        <dbReference type="Proteomes" id="UP001523262"/>
    </source>
</evidence>
<name>A0ABT0W772_9BACI</name>
<evidence type="ECO:0000313" key="3">
    <source>
        <dbReference type="EMBL" id="MCM2532167.1"/>
    </source>
</evidence>
<comment type="caution">
    <text evidence="3">The sequence shown here is derived from an EMBL/GenBank/DDBJ whole genome shotgun (WGS) entry which is preliminary data.</text>
</comment>
<dbReference type="InterPro" id="IPR039519">
    <property type="entry name" value="YokE-like_PH"/>
</dbReference>